<dbReference type="Pfam" id="PF00179">
    <property type="entry name" value="UQ_con"/>
    <property type="match status" value="1"/>
</dbReference>
<keyword evidence="1" id="KW-0472">Membrane</keyword>
<name>A0A1X6PET9_PORUM</name>
<dbReference type="InterPro" id="IPR050113">
    <property type="entry name" value="Ub_conjugating_enzyme"/>
</dbReference>
<dbReference type="PROSITE" id="PS50127">
    <property type="entry name" value="UBC_2"/>
    <property type="match status" value="1"/>
</dbReference>
<protein>
    <recommendedName>
        <fullName evidence="2">UBC core domain-containing protein</fullName>
    </recommendedName>
</protein>
<dbReference type="Proteomes" id="UP000218209">
    <property type="component" value="Unassembled WGS sequence"/>
</dbReference>
<dbReference type="OrthoDB" id="1158011at2759"/>
<dbReference type="InterPro" id="IPR000608">
    <property type="entry name" value="UBC"/>
</dbReference>
<gene>
    <name evidence="3" type="ORF">BU14_0079s0013</name>
</gene>
<evidence type="ECO:0000313" key="4">
    <source>
        <dbReference type="Proteomes" id="UP000218209"/>
    </source>
</evidence>
<evidence type="ECO:0000259" key="2">
    <source>
        <dbReference type="PROSITE" id="PS50127"/>
    </source>
</evidence>
<keyword evidence="1" id="KW-1133">Transmembrane helix</keyword>
<accession>A0A1X6PET9</accession>
<sequence>MATPTCLARLRKELRNLHREPPPHVTARPVPSNMLRWLFVIEGPPGTPYAGGLYVGRLEFPKDYPFHPPTLYMHTPSGRFETGVSVCMSMTSAHVESWNPIWGLSTILSGFLSFMTSDEMTAGAIRSSDADKQRLARKSHAYNRKDKIFRELFPDFVPSDAVWEPSTPAVSGGSAKTFRGAPALAEAPSSSAGESPTVGAPGAAVAADATAAAAASDAPAGASGPARVAVAVGGGLAPAKTPAGGTGAVARAGLGTGGAATAAAAAAGSATGGGQSSAGNAENPLALVGWLAVLMAIITFTYKMIAA</sequence>
<dbReference type="CDD" id="cd23799">
    <property type="entry name" value="UBCc_UBE2J"/>
    <property type="match status" value="1"/>
</dbReference>
<dbReference type="SMART" id="SM00212">
    <property type="entry name" value="UBCc"/>
    <property type="match status" value="1"/>
</dbReference>
<dbReference type="SUPFAM" id="SSF54495">
    <property type="entry name" value="UBC-like"/>
    <property type="match status" value="1"/>
</dbReference>
<dbReference type="PANTHER" id="PTHR24067">
    <property type="entry name" value="UBIQUITIN-CONJUGATING ENZYME E2"/>
    <property type="match status" value="1"/>
</dbReference>
<dbReference type="EMBL" id="KV918792">
    <property type="protein sequence ID" value="OSX79369.1"/>
    <property type="molecule type" value="Genomic_DNA"/>
</dbReference>
<feature type="transmembrane region" description="Helical" evidence="1">
    <location>
        <begin position="285"/>
        <end position="305"/>
    </location>
</feature>
<feature type="domain" description="UBC core" evidence="2">
    <location>
        <begin position="5"/>
        <end position="155"/>
    </location>
</feature>
<evidence type="ECO:0000256" key="1">
    <source>
        <dbReference type="SAM" id="Phobius"/>
    </source>
</evidence>
<keyword evidence="4" id="KW-1185">Reference proteome</keyword>
<dbReference type="Gene3D" id="3.10.110.10">
    <property type="entry name" value="Ubiquitin Conjugating Enzyme"/>
    <property type="match status" value="1"/>
</dbReference>
<organism evidence="3 4">
    <name type="scientific">Porphyra umbilicalis</name>
    <name type="common">Purple laver</name>
    <name type="synonym">Red alga</name>
    <dbReference type="NCBI Taxonomy" id="2786"/>
    <lineage>
        <taxon>Eukaryota</taxon>
        <taxon>Rhodophyta</taxon>
        <taxon>Bangiophyceae</taxon>
        <taxon>Bangiales</taxon>
        <taxon>Bangiaceae</taxon>
        <taxon>Porphyra</taxon>
    </lineage>
</organism>
<keyword evidence="1" id="KW-0812">Transmembrane</keyword>
<reference evidence="3 4" key="1">
    <citation type="submission" date="2017-03" db="EMBL/GenBank/DDBJ databases">
        <title>WGS assembly of Porphyra umbilicalis.</title>
        <authorList>
            <person name="Brawley S.H."/>
            <person name="Blouin N.A."/>
            <person name="Ficko-Blean E."/>
            <person name="Wheeler G.L."/>
            <person name="Lohr M."/>
            <person name="Goodson H.V."/>
            <person name="Jenkins J.W."/>
            <person name="Blaby-Haas C.E."/>
            <person name="Helliwell K.E."/>
            <person name="Chan C."/>
            <person name="Marriage T."/>
            <person name="Bhattacharya D."/>
            <person name="Klein A.S."/>
            <person name="Badis Y."/>
            <person name="Brodie J."/>
            <person name="Cao Y."/>
            <person name="Collen J."/>
            <person name="Dittami S.M."/>
            <person name="Gachon C.M."/>
            <person name="Green B.R."/>
            <person name="Karpowicz S."/>
            <person name="Kim J.W."/>
            <person name="Kudahl U."/>
            <person name="Lin S."/>
            <person name="Michel G."/>
            <person name="Mittag M."/>
            <person name="Olson B.J."/>
            <person name="Pangilinan J."/>
            <person name="Peng Y."/>
            <person name="Qiu H."/>
            <person name="Shu S."/>
            <person name="Singer J.T."/>
            <person name="Smith A.G."/>
            <person name="Sprecher B.N."/>
            <person name="Wagner V."/>
            <person name="Wang W."/>
            <person name="Wang Z.-Y."/>
            <person name="Yan J."/>
            <person name="Yarish C."/>
            <person name="Zoeuner-Riek S."/>
            <person name="Zhuang Y."/>
            <person name="Zou Y."/>
            <person name="Lindquist E.A."/>
            <person name="Grimwood J."/>
            <person name="Barry K."/>
            <person name="Rokhsar D.S."/>
            <person name="Schmutz J."/>
            <person name="Stiller J.W."/>
            <person name="Grossman A.R."/>
            <person name="Prochnik S.E."/>
        </authorList>
    </citation>
    <scope>NUCLEOTIDE SEQUENCE [LARGE SCALE GENOMIC DNA]</scope>
    <source>
        <strain evidence="3">4086291</strain>
    </source>
</reference>
<evidence type="ECO:0000313" key="3">
    <source>
        <dbReference type="EMBL" id="OSX79369.1"/>
    </source>
</evidence>
<dbReference type="AlphaFoldDB" id="A0A1X6PET9"/>
<proteinExistence type="predicted"/>
<dbReference type="InterPro" id="IPR016135">
    <property type="entry name" value="UBQ-conjugating_enzyme/RWD"/>
</dbReference>